<dbReference type="PIRSF" id="PIRSF039099">
    <property type="entry name" value="APP-BP1"/>
    <property type="match status" value="1"/>
</dbReference>
<comment type="pathway">
    <text evidence="1 5">Protein modification; protein neddylation.</text>
</comment>
<dbReference type="InterPro" id="IPR045886">
    <property type="entry name" value="ThiF/MoeB/HesA"/>
</dbReference>
<dbReference type="InterPro" id="IPR000594">
    <property type="entry name" value="ThiF_NAD_FAD-bd"/>
</dbReference>
<evidence type="ECO:0000259" key="6">
    <source>
        <dbReference type="Pfam" id="PF00899"/>
    </source>
</evidence>
<dbReference type="PANTHER" id="PTHR10953">
    <property type="entry name" value="UBIQUITIN-ACTIVATING ENZYME E1"/>
    <property type="match status" value="1"/>
</dbReference>
<dbReference type="PANTHER" id="PTHR10953:SF29">
    <property type="entry name" value="NEDD8-ACTIVATING ENZYME E1 REGULATORY SUBUNIT"/>
    <property type="match status" value="1"/>
</dbReference>
<reference evidence="7" key="1">
    <citation type="submission" date="2020-05" db="UniProtKB">
        <authorList>
            <consortium name="EnsemblMetazoa"/>
        </authorList>
    </citation>
    <scope>IDENTIFICATION</scope>
    <source>
        <strain evidence="7">TTRI</strain>
    </source>
</reference>
<name>A0A1A9VHE9_GLOAU</name>
<dbReference type="SUPFAM" id="SSF69572">
    <property type="entry name" value="Activating enzymes of the ubiquitin-like proteins"/>
    <property type="match status" value="1"/>
</dbReference>
<dbReference type="GO" id="GO:0045116">
    <property type="term" value="P:protein neddylation"/>
    <property type="evidence" value="ECO:0007669"/>
    <property type="project" value="UniProtKB-UniRule"/>
</dbReference>
<comment type="similarity">
    <text evidence="2 5">Belongs to the ubiquitin-activating E1 family. ULA1 subfamily.</text>
</comment>
<evidence type="ECO:0000256" key="1">
    <source>
        <dbReference type="ARBA" id="ARBA00005032"/>
    </source>
</evidence>
<accession>A0A1A9VHE9</accession>
<keyword evidence="8" id="KW-1185">Reference proteome</keyword>
<proteinExistence type="inferred from homology"/>
<evidence type="ECO:0000256" key="2">
    <source>
        <dbReference type="ARBA" id="ARBA00006868"/>
    </source>
</evidence>
<dbReference type="GO" id="GO:0005737">
    <property type="term" value="C:cytoplasm"/>
    <property type="evidence" value="ECO:0007669"/>
    <property type="project" value="TreeGrafter"/>
</dbReference>
<dbReference type="GO" id="GO:0019781">
    <property type="term" value="F:NEDD8 activating enzyme activity"/>
    <property type="evidence" value="ECO:0007669"/>
    <property type="project" value="UniProtKB-UniRule"/>
</dbReference>
<evidence type="ECO:0000256" key="5">
    <source>
        <dbReference type="PIRNR" id="PIRNR039099"/>
    </source>
</evidence>
<dbReference type="InterPro" id="IPR030667">
    <property type="entry name" value="APP-BP1"/>
</dbReference>
<organism evidence="7 8">
    <name type="scientific">Glossina austeni</name>
    <name type="common">Savannah tsetse fly</name>
    <dbReference type="NCBI Taxonomy" id="7395"/>
    <lineage>
        <taxon>Eukaryota</taxon>
        <taxon>Metazoa</taxon>
        <taxon>Ecdysozoa</taxon>
        <taxon>Arthropoda</taxon>
        <taxon>Hexapoda</taxon>
        <taxon>Insecta</taxon>
        <taxon>Pterygota</taxon>
        <taxon>Neoptera</taxon>
        <taxon>Endopterygota</taxon>
        <taxon>Diptera</taxon>
        <taxon>Brachycera</taxon>
        <taxon>Muscomorpha</taxon>
        <taxon>Hippoboscoidea</taxon>
        <taxon>Glossinidae</taxon>
        <taxon>Glossina</taxon>
    </lineage>
</organism>
<keyword evidence="4 5" id="KW-0833">Ubl conjugation pathway</keyword>
<evidence type="ECO:0000256" key="3">
    <source>
        <dbReference type="ARBA" id="ARBA00015407"/>
    </source>
</evidence>
<dbReference type="Gene3D" id="3.40.50.720">
    <property type="entry name" value="NAD(P)-binding Rossmann-like Domain"/>
    <property type="match status" value="2"/>
</dbReference>
<dbReference type="Proteomes" id="UP000078200">
    <property type="component" value="Unassembled WGS sequence"/>
</dbReference>
<dbReference type="UniPathway" id="UPA00885"/>
<evidence type="ECO:0000256" key="4">
    <source>
        <dbReference type="ARBA" id="ARBA00022786"/>
    </source>
</evidence>
<evidence type="ECO:0000313" key="8">
    <source>
        <dbReference type="Proteomes" id="UP000078200"/>
    </source>
</evidence>
<dbReference type="InterPro" id="IPR035985">
    <property type="entry name" value="Ubiquitin-activating_enz"/>
</dbReference>
<protein>
    <recommendedName>
        <fullName evidence="3 5">NEDD8-activating enzyme E1 regulatory subunit</fullName>
    </recommendedName>
</protein>
<dbReference type="VEuPathDB" id="VectorBase:GAUT037407"/>
<dbReference type="AlphaFoldDB" id="A0A1A9VHE9"/>
<dbReference type="FunFam" id="3.40.50.720:FF:000475">
    <property type="entry name" value="NEDD8-activating enzyme E1 regulatory subunit"/>
    <property type="match status" value="1"/>
</dbReference>
<dbReference type="CDD" id="cd01493">
    <property type="entry name" value="APPBP1_RUB"/>
    <property type="match status" value="1"/>
</dbReference>
<evidence type="ECO:0000313" key="7">
    <source>
        <dbReference type="EnsemblMetazoa" id="GAUT037407-PA"/>
    </source>
</evidence>
<dbReference type="Pfam" id="PF00899">
    <property type="entry name" value="ThiF"/>
    <property type="match status" value="1"/>
</dbReference>
<dbReference type="STRING" id="7395.A0A1A9VHE9"/>
<feature type="domain" description="THIF-type NAD/FAD binding fold" evidence="6">
    <location>
        <begin position="18"/>
        <end position="512"/>
    </location>
</feature>
<dbReference type="EnsemblMetazoa" id="GAUT037407-RA">
    <property type="protein sequence ID" value="GAUT037407-PA"/>
    <property type="gene ID" value="GAUT037407"/>
</dbReference>
<sequence>MASPTSKSPEQSDKNRKYDRQLRLWGEHGQNMLENANICLINANGLGCEILKGIILPGIGAFTIVDGSKVVEDDLGPNFFLETGSIGKPKATICMQFLQELNTDVKGDSVEESVEYILENRPTFLENFDVVVASNLNEQSLLNLSDFLWRADIPFIYCRSLGMLGSIRIQIREHCVIESHFDNRQNDLRLEHPFSSLKQHLEKTEVTNKVPWLFVLFKYLQKWKAENSSRVPCNYKDKAALRDMIKAEMSSNEENFEEAIKAVNTAFGGGIVSPELTKIFEDDACENLNKKSKPFWIMMKALKDFVQNENNGQLPLSGVLPDMTADTNSYINLQNIYRQQALHDADQVYRRCQSLVKELGLQSDTVSERDVRLVCREAAGITIIRGSKIADEYKRNFNSLCAVDDMEFKGTLMEYYIALRTYERFLCECGNIPGEYYVENDTARFKSVASKIFMDGGMSSANLSDDMIHEICHYGGSELHSTSAFIGGCAAQEVIKIITKQYKPIDNTFLFNGITTESISLKL</sequence>